<gene>
    <name evidence="1" type="ORF">PMEA_00006280</name>
</gene>
<name>A0AAU9Y5V9_9CNID</name>
<proteinExistence type="predicted"/>
<accession>A0AAU9Y5V9</accession>
<comment type="caution">
    <text evidence="1">The sequence shown here is derived from an EMBL/GenBank/DDBJ whole genome shotgun (WGS) entry which is preliminary data.</text>
</comment>
<dbReference type="EMBL" id="CALNXJ010000146">
    <property type="protein sequence ID" value="CAH3166933.1"/>
    <property type="molecule type" value="Genomic_DNA"/>
</dbReference>
<protein>
    <submittedName>
        <fullName evidence="1">Uncharacterized protein</fullName>
    </submittedName>
</protein>
<reference evidence="1 2" key="1">
    <citation type="submission" date="2022-05" db="EMBL/GenBank/DDBJ databases">
        <authorList>
            <consortium name="Genoscope - CEA"/>
            <person name="William W."/>
        </authorList>
    </citation>
    <scope>NUCLEOTIDE SEQUENCE [LARGE SCALE GENOMIC DNA]</scope>
</reference>
<organism evidence="1 2">
    <name type="scientific">Pocillopora meandrina</name>
    <dbReference type="NCBI Taxonomy" id="46732"/>
    <lineage>
        <taxon>Eukaryota</taxon>
        <taxon>Metazoa</taxon>
        <taxon>Cnidaria</taxon>
        <taxon>Anthozoa</taxon>
        <taxon>Hexacorallia</taxon>
        <taxon>Scleractinia</taxon>
        <taxon>Astrocoeniina</taxon>
        <taxon>Pocilloporidae</taxon>
        <taxon>Pocillopora</taxon>
    </lineage>
</organism>
<dbReference type="Proteomes" id="UP001159428">
    <property type="component" value="Unassembled WGS sequence"/>
</dbReference>
<keyword evidence="2" id="KW-1185">Reference proteome</keyword>
<dbReference type="AlphaFoldDB" id="A0AAU9Y5V9"/>
<evidence type="ECO:0000313" key="2">
    <source>
        <dbReference type="Proteomes" id="UP001159428"/>
    </source>
</evidence>
<evidence type="ECO:0000313" key="1">
    <source>
        <dbReference type="EMBL" id="CAH3166933.1"/>
    </source>
</evidence>
<sequence>MEVEYIKNRVAGGIVTLQERIEDDVEEMCEEILIPLAKEFKIKTSPKELPEGLRGYFRDIYWSLKVHLVFHLGIADELQNSDKLLNEVGAWGGLTNEEMDKLPDQNHVVDPGSKLVEMVSDIMDCRGDRGSTDHANRVMTMVKALLSKLSRKNIFKPKVLARVSHTGRSFIGASIAVSHFLRPICLFHRISNLKQSLGKAIVHFEPLNIPDRLNWIFEAFHKKKYNSEKNLCQNCNMMFCGNRSENGETSFLAACAEYCAVNQLLPDELNLGQSDDVQVADRLTRNLARCSDLFENFSSISKKCIDAADSGNKDNIEVVYQEVICRLHIFGLSPECNPYF</sequence>